<dbReference type="PANTHER" id="PTHR43744:SF8">
    <property type="entry name" value="SN-GLYCEROL-3-PHOSPHATE TRANSPORT SYSTEM PERMEASE PROTEIN UGPE"/>
    <property type="match status" value="1"/>
</dbReference>
<evidence type="ECO:0000256" key="2">
    <source>
        <dbReference type="ARBA" id="ARBA00022448"/>
    </source>
</evidence>
<dbReference type="Pfam" id="PF00528">
    <property type="entry name" value="BPD_transp_1"/>
    <property type="match status" value="1"/>
</dbReference>
<dbReference type="PANTHER" id="PTHR43744">
    <property type="entry name" value="ABC TRANSPORTER PERMEASE PROTEIN MG189-RELATED-RELATED"/>
    <property type="match status" value="1"/>
</dbReference>
<dbReference type="InterPro" id="IPR000515">
    <property type="entry name" value="MetI-like"/>
</dbReference>
<evidence type="ECO:0000259" key="8">
    <source>
        <dbReference type="PROSITE" id="PS50928"/>
    </source>
</evidence>
<keyword evidence="4 7" id="KW-0812">Transmembrane</keyword>
<keyword evidence="3" id="KW-1003">Cell membrane</keyword>
<gene>
    <name evidence="9" type="ORF">ACFO8Q_20975</name>
</gene>
<evidence type="ECO:0000256" key="3">
    <source>
        <dbReference type="ARBA" id="ARBA00022475"/>
    </source>
</evidence>
<feature type="transmembrane region" description="Helical" evidence="7">
    <location>
        <begin position="34"/>
        <end position="55"/>
    </location>
</feature>
<comment type="caution">
    <text evidence="9">The sequence shown here is derived from an EMBL/GenBank/DDBJ whole genome shotgun (WGS) entry which is preliminary data.</text>
</comment>
<evidence type="ECO:0000256" key="4">
    <source>
        <dbReference type="ARBA" id="ARBA00022692"/>
    </source>
</evidence>
<organism evidence="9 10">
    <name type="scientific">Effusibacillus consociatus</name>
    <dbReference type="NCBI Taxonomy" id="1117041"/>
    <lineage>
        <taxon>Bacteria</taxon>
        <taxon>Bacillati</taxon>
        <taxon>Bacillota</taxon>
        <taxon>Bacilli</taxon>
        <taxon>Bacillales</taxon>
        <taxon>Alicyclobacillaceae</taxon>
        <taxon>Effusibacillus</taxon>
    </lineage>
</organism>
<evidence type="ECO:0000256" key="6">
    <source>
        <dbReference type="ARBA" id="ARBA00023136"/>
    </source>
</evidence>
<keyword evidence="2 7" id="KW-0813">Transport</keyword>
<dbReference type="InterPro" id="IPR035906">
    <property type="entry name" value="MetI-like_sf"/>
</dbReference>
<feature type="transmembrane region" description="Helical" evidence="7">
    <location>
        <begin position="165"/>
        <end position="184"/>
    </location>
</feature>
<keyword evidence="10" id="KW-1185">Reference proteome</keyword>
<feature type="transmembrane region" description="Helical" evidence="7">
    <location>
        <begin position="93"/>
        <end position="119"/>
    </location>
</feature>
<sequence length="298" mass="34036">MNSDKGPIVLGRMSWESAKRRSVRILDKSPFRPVRFIVLCIVFCLYVFPFLLVLLNSFKEKTAVISNPVALPQQWSLSNYLDAMEKMDFLHSFFNSLIITVLSVGLITILSAMTAYIFVRRKSKWNKFFFFLMVAAMIIPFQAIMIPLVKIYGSVGLLNSKWALIYMYIGFGSSLAVFIYHGLIKSIPVELEEAAMIDGCTRIQIFFKIVWPLLKPTTMTIVILNVLWIWNDFLLPSLVLISPEQRTLPLSTFYFFGTYSVDYGLLMAGLVVTIIPVMIVYFFTQKHIIAGVMQGSIK</sequence>
<feature type="transmembrane region" description="Helical" evidence="7">
    <location>
        <begin position="263"/>
        <end position="283"/>
    </location>
</feature>
<proteinExistence type="inferred from homology"/>
<keyword evidence="5 7" id="KW-1133">Transmembrane helix</keyword>
<dbReference type="Gene3D" id="1.10.3720.10">
    <property type="entry name" value="MetI-like"/>
    <property type="match status" value="1"/>
</dbReference>
<feature type="transmembrane region" description="Helical" evidence="7">
    <location>
        <begin position="205"/>
        <end position="230"/>
    </location>
</feature>
<comment type="similarity">
    <text evidence="7">Belongs to the binding-protein-dependent transport system permease family.</text>
</comment>
<dbReference type="Proteomes" id="UP001596002">
    <property type="component" value="Unassembled WGS sequence"/>
</dbReference>
<evidence type="ECO:0000313" key="10">
    <source>
        <dbReference type="Proteomes" id="UP001596002"/>
    </source>
</evidence>
<evidence type="ECO:0000256" key="1">
    <source>
        <dbReference type="ARBA" id="ARBA00004651"/>
    </source>
</evidence>
<feature type="transmembrane region" description="Helical" evidence="7">
    <location>
        <begin position="128"/>
        <end position="153"/>
    </location>
</feature>
<dbReference type="EMBL" id="JBHSHC010000143">
    <property type="protein sequence ID" value="MFC4769786.1"/>
    <property type="molecule type" value="Genomic_DNA"/>
</dbReference>
<feature type="domain" description="ABC transmembrane type-1" evidence="8">
    <location>
        <begin position="93"/>
        <end position="284"/>
    </location>
</feature>
<dbReference type="PROSITE" id="PS50928">
    <property type="entry name" value="ABC_TM1"/>
    <property type="match status" value="1"/>
</dbReference>
<dbReference type="SUPFAM" id="SSF161098">
    <property type="entry name" value="MetI-like"/>
    <property type="match status" value="1"/>
</dbReference>
<name>A0ABV9Q5L2_9BACL</name>
<reference evidence="10" key="1">
    <citation type="journal article" date="2019" name="Int. J. Syst. Evol. Microbiol.">
        <title>The Global Catalogue of Microorganisms (GCM) 10K type strain sequencing project: providing services to taxonomists for standard genome sequencing and annotation.</title>
        <authorList>
            <consortium name="The Broad Institute Genomics Platform"/>
            <consortium name="The Broad Institute Genome Sequencing Center for Infectious Disease"/>
            <person name="Wu L."/>
            <person name="Ma J."/>
        </authorList>
    </citation>
    <scope>NUCLEOTIDE SEQUENCE [LARGE SCALE GENOMIC DNA]</scope>
    <source>
        <strain evidence="10">WYCCWR 12678</strain>
    </source>
</reference>
<dbReference type="RefSeq" id="WP_380028700.1">
    <property type="nucleotide sequence ID" value="NZ_JBHSHC010000143.1"/>
</dbReference>
<evidence type="ECO:0000256" key="5">
    <source>
        <dbReference type="ARBA" id="ARBA00022989"/>
    </source>
</evidence>
<keyword evidence="6 7" id="KW-0472">Membrane</keyword>
<evidence type="ECO:0000313" key="9">
    <source>
        <dbReference type="EMBL" id="MFC4769786.1"/>
    </source>
</evidence>
<evidence type="ECO:0000256" key="7">
    <source>
        <dbReference type="RuleBase" id="RU363032"/>
    </source>
</evidence>
<comment type="subcellular location">
    <subcellularLocation>
        <location evidence="1 7">Cell membrane</location>
        <topology evidence="1 7">Multi-pass membrane protein</topology>
    </subcellularLocation>
</comment>
<accession>A0ABV9Q5L2</accession>
<dbReference type="CDD" id="cd06261">
    <property type="entry name" value="TM_PBP2"/>
    <property type="match status" value="1"/>
</dbReference>
<protein>
    <submittedName>
        <fullName evidence="9">Carbohydrate ABC transporter permease</fullName>
    </submittedName>
</protein>